<protein>
    <submittedName>
        <fullName evidence="5">Unannotated protein</fullName>
    </submittedName>
</protein>
<evidence type="ECO:0000256" key="1">
    <source>
        <dbReference type="ARBA" id="ARBA00008059"/>
    </source>
</evidence>
<dbReference type="PANTHER" id="PTHR30050">
    <property type="entry name" value="CHROMOSOMAL REPLICATION INITIATOR PROTEIN DNAA"/>
    <property type="match status" value="1"/>
</dbReference>
<name>A0A6J6FX12_9ZZZZ</name>
<keyword evidence="2" id="KW-0547">Nucleotide-binding</keyword>
<dbReference type="PANTHER" id="PTHR30050:SF4">
    <property type="entry name" value="ATP-BINDING PROTEIN RV3427C IN INSERTION SEQUENCE-RELATED"/>
    <property type="match status" value="1"/>
</dbReference>
<proteinExistence type="inferred from homology"/>
<evidence type="ECO:0000259" key="4">
    <source>
        <dbReference type="SMART" id="SM00382"/>
    </source>
</evidence>
<dbReference type="GO" id="GO:0005524">
    <property type="term" value="F:ATP binding"/>
    <property type="evidence" value="ECO:0007669"/>
    <property type="project" value="UniProtKB-KW"/>
</dbReference>
<keyword evidence="3" id="KW-0067">ATP-binding</keyword>
<evidence type="ECO:0000256" key="2">
    <source>
        <dbReference type="ARBA" id="ARBA00022741"/>
    </source>
</evidence>
<dbReference type="PIRSF" id="PIRSF003073">
    <property type="entry name" value="DNAC_TnpB_IstB"/>
    <property type="match status" value="1"/>
</dbReference>
<comment type="similarity">
    <text evidence="1">Belongs to the IS21/IS1162 putative ATP-binding protein family.</text>
</comment>
<evidence type="ECO:0000256" key="3">
    <source>
        <dbReference type="ARBA" id="ARBA00022840"/>
    </source>
</evidence>
<dbReference type="Pfam" id="PF01695">
    <property type="entry name" value="IstB_IS21"/>
    <property type="match status" value="1"/>
</dbReference>
<sequence length="254" mass="28344">MSRQPAPLAPDVEAALRRLRLAAIRREAPDVLATAKAQRWAPEEVLRVLIEAEITSRDASNTRNRMAAARFPIDKTLDEFRLDQSSIPRSSHDYLVTLEWIRQAENLCLVGPAGTGKTHYLIGLGHAAVAAGHKVRYFTAVDLVEHLYRAVADTTVGRAIETVCRNDLIIIDEIGFAPLDHTGCQLLFRLVAAAYERRSIAIGSHSPFDQWGRFLPDQPTAVSLLDRLCHHAHIIITTTGDSYRLTHRTTRKDT</sequence>
<dbReference type="SUPFAM" id="SSF52540">
    <property type="entry name" value="P-loop containing nucleoside triphosphate hydrolases"/>
    <property type="match status" value="1"/>
</dbReference>
<dbReference type="InterPro" id="IPR003593">
    <property type="entry name" value="AAA+_ATPase"/>
</dbReference>
<gene>
    <name evidence="5" type="ORF">UFOPK1493_03769</name>
</gene>
<dbReference type="InterPro" id="IPR027417">
    <property type="entry name" value="P-loop_NTPase"/>
</dbReference>
<dbReference type="NCBIfam" id="NF038214">
    <property type="entry name" value="IS21_help_AAA"/>
    <property type="match status" value="1"/>
</dbReference>
<organism evidence="5">
    <name type="scientific">freshwater metagenome</name>
    <dbReference type="NCBI Taxonomy" id="449393"/>
    <lineage>
        <taxon>unclassified sequences</taxon>
        <taxon>metagenomes</taxon>
        <taxon>ecological metagenomes</taxon>
    </lineage>
</organism>
<evidence type="ECO:0000313" key="5">
    <source>
        <dbReference type="EMBL" id="CAB4591514.1"/>
    </source>
</evidence>
<dbReference type="InterPro" id="IPR047661">
    <property type="entry name" value="IstB"/>
</dbReference>
<dbReference type="Gene3D" id="3.40.50.300">
    <property type="entry name" value="P-loop containing nucleotide triphosphate hydrolases"/>
    <property type="match status" value="1"/>
</dbReference>
<dbReference type="InterPro" id="IPR002611">
    <property type="entry name" value="IstB_ATP-bd"/>
</dbReference>
<dbReference type="CDD" id="cd00009">
    <property type="entry name" value="AAA"/>
    <property type="match status" value="1"/>
</dbReference>
<dbReference type="AlphaFoldDB" id="A0A6J6FX12"/>
<feature type="domain" description="AAA+ ATPase" evidence="4">
    <location>
        <begin position="103"/>
        <end position="215"/>
    </location>
</feature>
<dbReference type="EMBL" id="CAEZSR010000235">
    <property type="protein sequence ID" value="CAB4591514.1"/>
    <property type="molecule type" value="Genomic_DNA"/>
</dbReference>
<dbReference type="InterPro" id="IPR028350">
    <property type="entry name" value="DNAC/IstB-like"/>
</dbReference>
<reference evidence="5" key="1">
    <citation type="submission" date="2020-05" db="EMBL/GenBank/DDBJ databases">
        <authorList>
            <person name="Chiriac C."/>
            <person name="Salcher M."/>
            <person name="Ghai R."/>
            <person name="Kavagutti S V."/>
        </authorList>
    </citation>
    <scope>NUCLEOTIDE SEQUENCE</scope>
</reference>
<accession>A0A6J6FX12</accession>
<dbReference type="GO" id="GO:0006260">
    <property type="term" value="P:DNA replication"/>
    <property type="evidence" value="ECO:0007669"/>
    <property type="project" value="TreeGrafter"/>
</dbReference>
<dbReference type="SMART" id="SM00382">
    <property type="entry name" value="AAA"/>
    <property type="match status" value="1"/>
</dbReference>